<sequence>MVTRSSLSTSGFERVVTSPRFMPKLDIHVNFLIQLIDYQGRPTIEMISSFSLTPLTACTVDAEHYLKAERSVGSTVQVAEKRTEEEKIWLWLWLQPMFSPLTLKQTNNRDC</sequence>
<accession>A0AAF0ZRZ2</accession>
<name>A0AAF0ZRZ2_SOLVR</name>
<dbReference type="EMBL" id="CP133621">
    <property type="protein sequence ID" value="WMV49291.1"/>
    <property type="molecule type" value="Genomic_DNA"/>
</dbReference>
<reference evidence="1" key="1">
    <citation type="submission" date="2023-08" db="EMBL/GenBank/DDBJ databases">
        <title>A de novo genome assembly of Solanum verrucosum Schlechtendal, a Mexican diploid species geographically isolated from the other diploid A-genome species in potato relatives.</title>
        <authorList>
            <person name="Hosaka K."/>
        </authorList>
    </citation>
    <scope>NUCLEOTIDE SEQUENCE</scope>
    <source>
        <tissue evidence="1">Young leaves</tissue>
    </source>
</reference>
<organism evidence="1 2">
    <name type="scientific">Solanum verrucosum</name>
    <dbReference type="NCBI Taxonomy" id="315347"/>
    <lineage>
        <taxon>Eukaryota</taxon>
        <taxon>Viridiplantae</taxon>
        <taxon>Streptophyta</taxon>
        <taxon>Embryophyta</taxon>
        <taxon>Tracheophyta</taxon>
        <taxon>Spermatophyta</taxon>
        <taxon>Magnoliopsida</taxon>
        <taxon>eudicotyledons</taxon>
        <taxon>Gunneridae</taxon>
        <taxon>Pentapetalae</taxon>
        <taxon>asterids</taxon>
        <taxon>lamiids</taxon>
        <taxon>Solanales</taxon>
        <taxon>Solanaceae</taxon>
        <taxon>Solanoideae</taxon>
        <taxon>Solaneae</taxon>
        <taxon>Solanum</taxon>
    </lineage>
</organism>
<dbReference type="Proteomes" id="UP001234989">
    <property type="component" value="Chromosome 10"/>
</dbReference>
<dbReference type="AlphaFoldDB" id="A0AAF0ZRZ2"/>
<gene>
    <name evidence="1" type="ORF">MTR67_042676</name>
</gene>
<evidence type="ECO:0000313" key="1">
    <source>
        <dbReference type="EMBL" id="WMV49291.1"/>
    </source>
</evidence>
<proteinExistence type="predicted"/>
<protein>
    <submittedName>
        <fullName evidence="1">Uncharacterized protein</fullName>
    </submittedName>
</protein>
<evidence type="ECO:0000313" key="2">
    <source>
        <dbReference type="Proteomes" id="UP001234989"/>
    </source>
</evidence>
<keyword evidence="2" id="KW-1185">Reference proteome</keyword>